<dbReference type="OrthoDB" id="285058at2"/>
<dbReference type="KEGG" id="lrs:PX52LOC_03280"/>
<name>A0A5C1AIU7_9BACT</name>
<keyword evidence="3" id="KW-0121">Carboxypeptidase</keyword>
<feature type="region of interest" description="Disordered" evidence="1">
    <location>
        <begin position="117"/>
        <end position="143"/>
    </location>
</feature>
<gene>
    <name evidence="2" type="ORF">PX52LOC_03280</name>
    <name evidence="3" type="ORF">PX52LOC_04939</name>
</gene>
<reference evidence="3" key="2">
    <citation type="journal article" date="2020" name="Int. J. Syst. Evol. Microbiol.">
        <title>Limnoglobus roseus gen. nov., sp. nov., a novel freshwater planctomycete with a giant genome from the family Gemmataceae.</title>
        <authorList>
            <person name="Kulichevskaya I.S."/>
            <person name="Naumoff D.G."/>
            <person name="Miroshnikov K.K."/>
            <person name="Ivanova A.A."/>
            <person name="Philippov D.A."/>
            <person name="Hakobyan A."/>
            <person name="Rijpstra W.I.C."/>
            <person name="Damste J.S.S."/>
            <person name="Liesack W."/>
            <person name="Dedysh S.N."/>
        </authorList>
    </citation>
    <scope>NUCLEOTIDE SEQUENCE</scope>
    <source>
        <strain evidence="3">PX52</strain>
    </source>
</reference>
<evidence type="ECO:0000256" key="1">
    <source>
        <dbReference type="SAM" id="MobiDB-lite"/>
    </source>
</evidence>
<proteinExistence type="predicted"/>
<dbReference type="Proteomes" id="UP000324974">
    <property type="component" value="Chromosome"/>
</dbReference>
<dbReference type="PROSITE" id="PS51257">
    <property type="entry name" value="PROKAR_LIPOPROTEIN"/>
    <property type="match status" value="1"/>
</dbReference>
<organism evidence="3 4">
    <name type="scientific">Limnoglobus roseus</name>
    <dbReference type="NCBI Taxonomy" id="2598579"/>
    <lineage>
        <taxon>Bacteria</taxon>
        <taxon>Pseudomonadati</taxon>
        <taxon>Planctomycetota</taxon>
        <taxon>Planctomycetia</taxon>
        <taxon>Gemmatales</taxon>
        <taxon>Gemmataceae</taxon>
        <taxon>Limnoglobus</taxon>
    </lineage>
</organism>
<keyword evidence="4" id="KW-1185">Reference proteome</keyword>
<keyword evidence="3" id="KW-0378">Hydrolase</keyword>
<dbReference type="GO" id="GO:0004180">
    <property type="term" value="F:carboxypeptidase activity"/>
    <property type="evidence" value="ECO:0007669"/>
    <property type="project" value="UniProtKB-KW"/>
</dbReference>
<sequence length="143" mass="15069">MRIRFFYAVAGVVALLGAGCTRTEPPAYPVEFEVQVLGKPAAGATVVLHPVGKADPKVPLPTGRVDAAGTVKLSTFAHEDGAPPGEYAVTIEWRPEVVVTVGSDKITEFAADKLKGKYGKPTAPAAPRVTVKKEPNKLPPLQL</sequence>
<reference evidence="4" key="1">
    <citation type="submission" date="2019-08" db="EMBL/GenBank/DDBJ databases">
        <title>Limnoglobus roseus gen. nov., sp. nov., a novel freshwater planctomycete with a giant genome from the family Gemmataceae.</title>
        <authorList>
            <person name="Kulichevskaya I.S."/>
            <person name="Naumoff D.G."/>
            <person name="Miroshnikov K."/>
            <person name="Ivanova A."/>
            <person name="Philippov D.A."/>
            <person name="Hakobyan A."/>
            <person name="Rijpstra I.C."/>
            <person name="Sinninghe Damste J.S."/>
            <person name="Liesack W."/>
            <person name="Dedysh S.N."/>
        </authorList>
    </citation>
    <scope>NUCLEOTIDE SEQUENCE [LARGE SCALE GENOMIC DNA]</scope>
    <source>
        <strain evidence="4">PX52</strain>
    </source>
</reference>
<keyword evidence="3" id="KW-0645">Protease</keyword>
<protein>
    <submittedName>
        <fullName evidence="3">Carboxypeptidase regulatory-like domain-containing protein</fullName>
    </submittedName>
</protein>
<evidence type="ECO:0000313" key="2">
    <source>
        <dbReference type="EMBL" id="QEL16334.1"/>
    </source>
</evidence>
<dbReference type="RefSeq" id="WP_149111074.1">
    <property type="nucleotide sequence ID" value="NZ_CP042425.1"/>
</dbReference>
<dbReference type="EMBL" id="CP042425">
    <property type="protein sequence ID" value="QEL17926.1"/>
    <property type="molecule type" value="Genomic_DNA"/>
</dbReference>
<dbReference type="EMBL" id="CP042425">
    <property type="protein sequence ID" value="QEL16334.1"/>
    <property type="molecule type" value="Genomic_DNA"/>
</dbReference>
<dbReference type="AlphaFoldDB" id="A0A5C1AIU7"/>
<dbReference type="KEGG" id="lrs:PX52LOC_04939"/>
<accession>A0A5C1AIU7</accession>
<evidence type="ECO:0000313" key="4">
    <source>
        <dbReference type="Proteomes" id="UP000324974"/>
    </source>
</evidence>
<evidence type="ECO:0000313" key="3">
    <source>
        <dbReference type="EMBL" id="QEL17926.1"/>
    </source>
</evidence>